<gene>
    <name evidence="2" type="ORF">LIPSTDRAFT_332821</name>
</gene>
<evidence type="ECO:0000313" key="2">
    <source>
        <dbReference type="EMBL" id="ODQ71038.1"/>
    </source>
</evidence>
<dbReference type="STRING" id="675824.A0A1E3Q0G3"/>
<proteinExistence type="predicted"/>
<keyword evidence="3" id="KW-1185">Reference proteome</keyword>
<evidence type="ECO:0000256" key="1">
    <source>
        <dbReference type="SAM" id="MobiDB-lite"/>
    </source>
</evidence>
<reference evidence="2 3" key="1">
    <citation type="journal article" date="2016" name="Proc. Natl. Acad. Sci. U.S.A.">
        <title>Comparative genomics of biotechnologically important yeasts.</title>
        <authorList>
            <person name="Riley R."/>
            <person name="Haridas S."/>
            <person name="Wolfe K.H."/>
            <person name="Lopes M.R."/>
            <person name="Hittinger C.T."/>
            <person name="Goeker M."/>
            <person name="Salamov A.A."/>
            <person name="Wisecaver J.H."/>
            <person name="Long T.M."/>
            <person name="Calvey C.H."/>
            <person name="Aerts A.L."/>
            <person name="Barry K.W."/>
            <person name="Choi C."/>
            <person name="Clum A."/>
            <person name="Coughlan A.Y."/>
            <person name="Deshpande S."/>
            <person name="Douglass A.P."/>
            <person name="Hanson S.J."/>
            <person name="Klenk H.-P."/>
            <person name="LaButti K.M."/>
            <person name="Lapidus A."/>
            <person name="Lindquist E.A."/>
            <person name="Lipzen A.M."/>
            <person name="Meier-Kolthoff J.P."/>
            <person name="Ohm R.A."/>
            <person name="Otillar R.P."/>
            <person name="Pangilinan J.L."/>
            <person name="Peng Y."/>
            <person name="Rokas A."/>
            <person name="Rosa C.A."/>
            <person name="Scheuner C."/>
            <person name="Sibirny A.A."/>
            <person name="Slot J.C."/>
            <person name="Stielow J.B."/>
            <person name="Sun H."/>
            <person name="Kurtzman C.P."/>
            <person name="Blackwell M."/>
            <person name="Grigoriev I.V."/>
            <person name="Jeffries T.W."/>
        </authorList>
    </citation>
    <scope>NUCLEOTIDE SEQUENCE [LARGE SCALE GENOMIC DNA]</scope>
    <source>
        <strain evidence="2 3">NRRL Y-11557</strain>
    </source>
</reference>
<protein>
    <submittedName>
        <fullName evidence="2">Uncharacterized protein</fullName>
    </submittedName>
</protein>
<sequence>MNFKIRGSLRKATMINREIRCAVLDKEAGEKCDWKTTDSKRTVSTGNMIDHLRKEHSIDSSNKPEAPKRTESNILSFINGKERLTHQQLLEKNILRWIVEKNNRLQPWSRQHSNKSFVIFRELCSLLPPVKLLDNGWPMSSLHN</sequence>
<dbReference type="AlphaFoldDB" id="A0A1E3Q0G3"/>
<name>A0A1E3Q0G3_LIPST</name>
<accession>A0A1E3Q0G3</accession>
<feature type="region of interest" description="Disordered" evidence="1">
    <location>
        <begin position="45"/>
        <end position="71"/>
    </location>
</feature>
<organism evidence="2 3">
    <name type="scientific">Lipomyces starkeyi NRRL Y-11557</name>
    <dbReference type="NCBI Taxonomy" id="675824"/>
    <lineage>
        <taxon>Eukaryota</taxon>
        <taxon>Fungi</taxon>
        <taxon>Dikarya</taxon>
        <taxon>Ascomycota</taxon>
        <taxon>Saccharomycotina</taxon>
        <taxon>Lipomycetes</taxon>
        <taxon>Lipomycetales</taxon>
        <taxon>Lipomycetaceae</taxon>
        <taxon>Lipomyces</taxon>
    </lineage>
</organism>
<dbReference type="Proteomes" id="UP000094385">
    <property type="component" value="Unassembled WGS sequence"/>
</dbReference>
<dbReference type="EMBL" id="KV454298">
    <property type="protein sequence ID" value="ODQ71038.1"/>
    <property type="molecule type" value="Genomic_DNA"/>
</dbReference>
<evidence type="ECO:0000313" key="3">
    <source>
        <dbReference type="Proteomes" id="UP000094385"/>
    </source>
</evidence>